<accession>A0AAW1IZF2</accession>
<dbReference type="EMBL" id="JASPKY010000470">
    <property type="protein sequence ID" value="KAK9695784.1"/>
    <property type="molecule type" value="Genomic_DNA"/>
</dbReference>
<name>A0AAW1IZF2_POPJA</name>
<evidence type="ECO:0000313" key="2">
    <source>
        <dbReference type="Proteomes" id="UP001458880"/>
    </source>
</evidence>
<protein>
    <submittedName>
        <fullName evidence="1">Uncharacterized protein</fullName>
    </submittedName>
</protein>
<dbReference type="AlphaFoldDB" id="A0AAW1IZF2"/>
<reference evidence="1 2" key="1">
    <citation type="journal article" date="2024" name="BMC Genomics">
        <title>De novo assembly and annotation of Popillia japonica's genome with initial clues to its potential as an invasive pest.</title>
        <authorList>
            <person name="Cucini C."/>
            <person name="Boschi S."/>
            <person name="Funari R."/>
            <person name="Cardaioli E."/>
            <person name="Iannotti N."/>
            <person name="Marturano G."/>
            <person name="Paoli F."/>
            <person name="Bruttini M."/>
            <person name="Carapelli A."/>
            <person name="Frati F."/>
            <person name="Nardi F."/>
        </authorList>
    </citation>
    <scope>NUCLEOTIDE SEQUENCE [LARGE SCALE GENOMIC DNA]</scope>
    <source>
        <strain evidence="1">DMR45628</strain>
    </source>
</reference>
<proteinExistence type="predicted"/>
<evidence type="ECO:0000313" key="1">
    <source>
        <dbReference type="EMBL" id="KAK9695784.1"/>
    </source>
</evidence>
<organism evidence="1 2">
    <name type="scientific">Popillia japonica</name>
    <name type="common">Japanese beetle</name>
    <dbReference type="NCBI Taxonomy" id="7064"/>
    <lineage>
        <taxon>Eukaryota</taxon>
        <taxon>Metazoa</taxon>
        <taxon>Ecdysozoa</taxon>
        <taxon>Arthropoda</taxon>
        <taxon>Hexapoda</taxon>
        <taxon>Insecta</taxon>
        <taxon>Pterygota</taxon>
        <taxon>Neoptera</taxon>
        <taxon>Endopterygota</taxon>
        <taxon>Coleoptera</taxon>
        <taxon>Polyphaga</taxon>
        <taxon>Scarabaeiformia</taxon>
        <taxon>Scarabaeidae</taxon>
        <taxon>Rutelinae</taxon>
        <taxon>Popillia</taxon>
    </lineage>
</organism>
<gene>
    <name evidence="1" type="ORF">QE152_g32329</name>
</gene>
<sequence length="101" mass="11875">MPKDRASGDGLLYLKEEELRSVLRNVPISDLYCVEDTVFARFMDRQATIFQFFVMFRSETTRLTTSQKKLIGEFKAQGEHKSFIFFDLGETESIYVSRFRI</sequence>
<keyword evidence="2" id="KW-1185">Reference proteome</keyword>
<dbReference type="Proteomes" id="UP001458880">
    <property type="component" value="Unassembled WGS sequence"/>
</dbReference>
<comment type="caution">
    <text evidence="1">The sequence shown here is derived from an EMBL/GenBank/DDBJ whole genome shotgun (WGS) entry which is preliminary data.</text>
</comment>